<evidence type="ECO:0000313" key="3">
    <source>
        <dbReference type="Proteomes" id="UP000716446"/>
    </source>
</evidence>
<reference evidence="2" key="1">
    <citation type="submission" date="2020-06" db="EMBL/GenBank/DDBJ databases">
        <authorList>
            <person name="Onetto C."/>
        </authorList>
    </citation>
    <scope>NUCLEOTIDE SEQUENCE</scope>
</reference>
<keyword evidence="3" id="KW-1185">Reference proteome</keyword>
<comment type="caution">
    <text evidence="2">The sequence shown here is derived from an EMBL/GenBank/DDBJ whole genome shotgun (WGS) entry which is preliminary data.</text>
</comment>
<proteinExistence type="predicted"/>
<sequence length="214" mass="23952">MPPTLKRLATEDGSVSPPPLKRTAPSASTTTSIYNKYLLAILSNQAGISMNSASKTVNSDKKRLADFKQKVKSVFTQLDLPIVLYAATDKDKFRKPRTGMWDKLLEAQDNTNADIKAREYWTQLAESLEIPIRCVHFTAPSKLCEHNDAVRSIGGQQLGMNPESRTMLPRQAFTGFAARYSPPTLDEGFVDITKVDFKFSGTEEQKTAWSKFWV</sequence>
<dbReference type="PANTHER" id="PTHR12083">
    <property type="entry name" value="BIFUNCTIONAL POLYNUCLEOTIDE PHOSPHATASE/KINASE"/>
    <property type="match status" value="1"/>
</dbReference>
<accession>A0A9N8K1S1</accession>
<dbReference type="Gene3D" id="3.40.50.300">
    <property type="entry name" value="P-loop containing nucleotide triphosphate hydrolases"/>
    <property type="match status" value="1"/>
</dbReference>
<dbReference type="GO" id="GO:0046404">
    <property type="term" value="F:ATP-dependent polydeoxyribonucleotide 5'-hydroxyl-kinase activity"/>
    <property type="evidence" value="ECO:0007669"/>
    <property type="project" value="TreeGrafter"/>
</dbReference>
<dbReference type="InterPro" id="IPR027417">
    <property type="entry name" value="P-loop_NTPase"/>
</dbReference>
<dbReference type="PANTHER" id="PTHR12083:SF9">
    <property type="entry name" value="BIFUNCTIONAL POLYNUCLEOTIDE PHOSPHATASE_KINASE"/>
    <property type="match status" value="1"/>
</dbReference>
<organism evidence="2 3">
    <name type="scientific">Aureobasidium vineae</name>
    <dbReference type="NCBI Taxonomy" id="2773715"/>
    <lineage>
        <taxon>Eukaryota</taxon>
        <taxon>Fungi</taxon>
        <taxon>Dikarya</taxon>
        <taxon>Ascomycota</taxon>
        <taxon>Pezizomycotina</taxon>
        <taxon>Dothideomycetes</taxon>
        <taxon>Dothideomycetidae</taxon>
        <taxon>Dothideales</taxon>
        <taxon>Saccotheciaceae</taxon>
        <taxon>Aureobasidium</taxon>
    </lineage>
</organism>
<dbReference type="Pfam" id="PF08645">
    <property type="entry name" value="PNK3P"/>
    <property type="match status" value="1"/>
</dbReference>
<gene>
    <name evidence="2" type="ORF">AWRI4619_LOCUS8683</name>
</gene>
<evidence type="ECO:0000313" key="2">
    <source>
        <dbReference type="EMBL" id="CAD0095189.1"/>
    </source>
</evidence>
<dbReference type="InterPro" id="IPR013954">
    <property type="entry name" value="PNK3P"/>
</dbReference>
<dbReference type="GO" id="GO:0006281">
    <property type="term" value="P:DNA repair"/>
    <property type="evidence" value="ECO:0007669"/>
    <property type="project" value="TreeGrafter"/>
</dbReference>
<dbReference type="Proteomes" id="UP000716446">
    <property type="component" value="Unassembled WGS sequence"/>
</dbReference>
<dbReference type="SUPFAM" id="SSF56784">
    <property type="entry name" value="HAD-like"/>
    <property type="match status" value="1"/>
</dbReference>
<dbReference type="InterPro" id="IPR036412">
    <property type="entry name" value="HAD-like_sf"/>
</dbReference>
<dbReference type="AlphaFoldDB" id="A0A9N8K1S1"/>
<evidence type="ECO:0000256" key="1">
    <source>
        <dbReference type="SAM" id="MobiDB-lite"/>
    </source>
</evidence>
<dbReference type="GO" id="GO:0003690">
    <property type="term" value="F:double-stranded DNA binding"/>
    <property type="evidence" value="ECO:0007669"/>
    <property type="project" value="TreeGrafter"/>
</dbReference>
<dbReference type="EMBL" id="CAIJEN010000015">
    <property type="protein sequence ID" value="CAD0095189.1"/>
    <property type="molecule type" value="Genomic_DNA"/>
</dbReference>
<feature type="region of interest" description="Disordered" evidence="1">
    <location>
        <begin position="1"/>
        <end position="27"/>
    </location>
</feature>
<name>A0A9N8K1S1_9PEZI</name>
<dbReference type="GO" id="GO:0046403">
    <property type="term" value="F:polynucleotide 3'-phosphatase activity"/>
    <property type="evidence" value="ECO:0007669"/>
    <property type="project" value="TreeGrafter"/>
</dbReference>
<protein>
    <submittedName>
        <fullName evidence="2">Uncharacterized protein</fullName>
    </submittedName>
</protein>